<dbReference type="GO" id="GO:0031119">
    <property type="term" value="P:tRNA pseudouridine synthesis"/>
    <property type="evidence" value="ECO:0007669"/>
    <property type="project" value="UniProtKB-UniRule"/>
</dbReference>
<evidence type="ECO:0000256" key="3">
    <source>
        <dbReference type="ARBA" id="ARBA00023235"/>
    </source>
</evidence>
<organism evidence="9 10">
    <name type="scientific">Campylobacter portucalensis</name>
    <dbReference type="NCBI Taxonomy" id="2608384"/>
    <lineage>
        <taxon>Bacteria</taxon>
        <taxon>Pseudomonadati</taxon>
        <taxon>Campylobacterota</taxon>
        <taxon>Epsilonproteobacteria</taxon>
        <taxon>Campylobacterales</taxon>
        <taxon>Campylobacteraceae</taxon>
        <taxon>Campylobacter</taxon>
    </lineage>
</organism>
<feature type="binding site" evidence="4 6">
    <location>
        <position position="108"/>
    </location>
    <ligand>
        <name>substrate</name>
    </ligand>
</feature>
<gene>
    <name evidence="4" type="primary">truA</name>
    <name evidence="9" type="ORF">F1B92_07770</name>
</gene>
<dbReference type="PANTHER" id="PTHR11142">
    <property type="entry name" value="PSEUDOURIDYLATE SYNTHASE"/>
    <property type="match status" value="1"/>
</dbReference>
<evidence type="ECO:0000313" key="9">
    <source>
        <dbReference type="EMBL" id="MSN97056.1"/>
    </source>
</evidence>
<dbReference type="HAMAP" id="MF_00171">
    <property type="entry name" value="TruA"/>
    <property type="match status" value="1"/>
</dbReference>
<evidence type="ECO:0000256" key="7">
    <source>
        <dbReference type="RuleBase" id="RU003792"/>
    </source>
</evidence>
<evidence type="ECO:0000256" key="4">
    <source>
        <dbReference type="HAMAP-Rule" id="MF_00171"/>
    </source>
</evidence>
<dbReference type="GO" id="GO:0160147">
    <property type="term" value="F:tRNA pseudouridine(38-40) synthase activity"/>
    <property type="evidence" value="ECO:0007669"/>
    <property type="project" value="UniProtKB-EC"/>
</dbReference>
<dbReference type="Gene3D" id="3.30.70.660">
    <property type="entry name" value="Pseudouridine synthase I, catalytic domain, C-terminal subdomain"/>
    <property type="match status" value="1"/>
</dbReference>
<evidence type="ECO:0000313" key="10">
    <source>
        <dbReference type="Proteomes" id="UP000476338"/>
    </source>
</evidence>
<reference evidence="9 10" key="2">
    <citation type="submission" date="2020-03" db="EMBL/GenBank/DDBJ databases">
        <title>Campylobacter portucalensis sp. nov., a new species of Campylobacter isolated from the reproductive tract of bulls.</title>
        <authorList>
            <person name="Silva M.F."/>
            <person name="Pereira G."/>
            <person name="Carneiro C."/>
            <person name="Hemphill A."/>
            <person name="Mateus L."/>
            <person name="Lopes-Da-Costa L."/>
            <person name="Silva E."/>
        </authorList>
    </citation>
    <scope>NUCLEOTIDE SEQUENCE [LARGE SCALE GENOMIC DNA]</scope>
    <source>
        <strain evidence="9 10">FMV-PI01</strain>
    </source>
</reference>
<dbReference type="InterPro" id="IPR020097">
    <property type="entry name" value="PsdUridine_synth_TruA_a/b_dom"/>
</dbReference>
<dbReference type="PIRSF" id="PIRSF001430">
    <property type="entry name" value="tRNA_psdUrid_synth"/>
    <property type="match status" value="1"/>
</dbReference>
<dbReference type="Gene3D" id="3.30.70.580">
    <property type="entry name" value="Pseudouridine synthase I, catalytic domain, N-terminal subdomain"/>
    <property type="match status" value="1"/>
</dbReference>
<evidence type="ECO:0000256" key="1">
    <source>
        <dbReference type="ARBA" id="ARBA00009375"/>
    </source>
</evidence>
<evidence type="ECO:0000259" key="8">
    <source>
        <dbReference type="Pfam" id="PF01416"/>
    </source>
</evidence>
<keyword evidence="2 4" id="KW-0819">tRNA processing</keyword>
<dbReference type="AlphaFoldDB" id="A0A6L5WJD5"/>
<comment type="caution">
    <text evidence="4">Lacks conserved residue(s) required for the propagation of feature annotation.</text>
</comment>
<feature type="domain" description="Pseudouridine synthase I TruA alpha/beta" evidence="8">
    <location>
        <begin position="8"/>
        <end position="102"/>
    </location>
</feature>
<dbReference type="PANTHER" id="PTHR11142:SF0">
    <property type="entry name" value="TRNA PSEUDOURIDINE SYNTHASE-LIKE 1"/>
    <property type="match status" value="1"/>
</dbReference>
<comment type="function">
    <text evidence="4">Formation of pseudouridine at positions 38, 39 and 40 in the anticodon stem and loop of transfer RNAs.</text>
</comment>
<dbReference type="InterPro" id="IPR001406">
    <property type="entry name" value="PsdUridine_synth_TruA"/>
</dbReference>
<dbReference type="EMBL" id="VWSJ01000036">
    <property type="protein sequence ID" value="MSN97056.1"/>
    <property type="molecule type" value="Genomic_DNA"/>
</dbReference>
<dbReference type="InterPro" id="IPR020103">
    <property type="entry name" value="PsdUridine_synth_cat_dom_sf"/>
</dbReference>
<comment type="caution">
    <text evidence="9">The sequence shown here is derived from an EMBL/GenBank/DDBJ whole genome shotgun (WGS) entry which is preliminary data.</text>
</comment>
<dbReference type="InterPro" id="IPR020095">
    <property type="entry name" value="PsdUridine_synth_TruA_C"/>
</dbReference>
<feature type="domain" description="Pseudouridine synthase I TruA alpha/beta" evidence="8">
    <location>
        <begin position="141"/>
        <end position="200"/>
    </location>
</feature>
<comment type="subunit">
    <text evidence="4">Homodimer.</text>
</comment>
<dbReference type="InterPro" id="IPR020094">
    <property type="entry name" value="TruA/RsuA/RluB/E/F_N"/>
</dbReference>
<keyword evidence="10" id="KW-1185">Reference proteome</keyword>
<protein>
    <recommendedName>
        <fullName evidence="4">tRNA pseudouridine synthase A</fullName>
        <ecNumber evidence="4">5.4.99.12</ecNumber>
    </recommendedName>
    <alternativeName>
        <fullName evidence="4">tRNA pseudouridine(38-40) synthase</fullName>
    </alternativeName>
    <alternativeName>
        <fullName evidence="4">tRNA pseudouridylate synthase I</fullName>
    </alternativeName>
    <alternativeName>
        <fullName evidence="4">tRNA-uridine isomerase I</fullName>
    </alternativeName>
</protein>
<dbReference type="RefSeq" id="WP_154571304.1">
    <property type="nucleotide sequence ID" value="NZ_VWSJ01000036.1"/>
</dbReference>
<dbReference type="Pfam" id="PF01416">
    <property type="entry name" value="PseudoU_synth_1"/>
    <property type="match status" value="2"/>
</dbReference>
<name>A0A6L5WJD5_9BACT</name>
<dbReference type="SUPFAM" id="SSF55120">
    <property type="entry name" value="Pseudouridine synthase"/>
    <property type="match status" value="1"/>
</dbReference>
<accession>A0A6L5WJD5</accession>
<sequence>MLIKLTYSFDGSKFCGSQSQPNLKGVEDLLKIALSRVGIFNKIISASRTDKGVHSLNSISVVKCPDFWDLLRLKELLNRHTKPFLYIKKIEIADENFHPRFDAKARSYRYILNHGKFSPFLSNFCYFYKDIDINLLNYSLKKFEGYNDFGKFMKVGSDTKNFKRDMIKAYSFKYKNFTIIKFKANGFLRSQVRLMVANALKEYDYLVNLDLNLLNNKNFIINNSKIFNINQPITKIPAPPQALYLERIFYY</sequence>
<comment type="similarity">
    <text evidence="1 4 7">Belongs to the tRNA pseudouridine synthase TruA family.</text>
</comment>
<dbReference type="GO" id="GO:0003723">
    <property type="term" value="F:RNA binding"/>
    <property type="evidence" value="ECO:0007669"/>
    <property type="project" value="InterPro"/>
</dbReference>
<evidence type="ECO:0000256" key="6">
    <source>
        <dbReference type="PIRSR" id="PIRSR001430-2"/>
    </source>
</evidence>
<evidence type="ECO:0000256" key="2">
    <source>
        <dbReference type="ARBA" id="ARBA00022694"/>
    </source>
</evidence>
<reference evidence="9 10" key="1">
    <citation type="submission" date="2019-09" db="EMBL/GenBank/DDBJ databases">
        <authorList>
            <person name="Silva M."/>
            <person name="Pereira G."/>
            <person name="Lopes-Da-Costa L."/>
            <person name="Silva E."/>
        </authorList>
    </citation>
    <scope>NUCLEOTIDE SEQUENCE [LARGE SCALE GENOMIC DNA]</scope>
    <source>
        <strain evidence="9 10">FMV-PI01</strain>
    </source>
</reference>
<keyword evidence="3 4" id="KW-0413">Isomerase</keyword>
<proteinExistence type="inferred from homology"/>
<evidence type="ECO:0000256" key="5">
    <source>
        <dbReference type="PIRSR" id="PIRSR001430-1"/>
    </source>
</evidence>
<dbReference type="Proteomes" id="UP000476338">
    <property type="component" value="Unassembled WGS sequence"/>
</dbReference>
<feature type="active site" description="Nucleophile" evidence="4 5">
    <location>
        <position position="50"/>
    </location>
</feature>
<comment type="catalytic activity">
    <reaction evidence="4 7">
        <text>uridine(38/39/40) in tRNA = pseudouridine(38/39/40) in tRNA</text>
        <dbReference type="Rhea" id="RHEA:22376"/>
        <dbReference type="Rhea" id="RHEA-COMP:10085"/>
        <dbReference type="Rhea" id="RHEA-COMP:10087"/>
        <dbReference type="ChEBI" id="CHEBI:65314"/>
        <dbReference type="ChEBI" id="CHEBI:65315"/>
        <dbReference type="EC" id="5.4.99.12"/>
    </reaction>
</comment>
<dbReference type="EC" id="5.4.99.12" evidence="4"/>